<organism evidence="3 4">
    <name type="scientific">Halogeometricum luteum</name>
    <dbReference type="NCBI Taxonomy" id="2950537"/>
    <lineage>
        <taxon>Archaea</taxon>
        <taxon>Methanobacteriati</taxon>
        <taxon>Methanobacteriota</taxon>
        <taxon>Stenosarchaea group</taxon>
        <taxon>Halobacteria</taxon>
        <taxon>Halobacteriales</taxon>
        <taxon>Haloferacaceae</taxon>
        <taxon>Halogeometricum</taxon>
    </lineage>
</organism>
<feature type="compositionally biased region" description="Basic and acidic residues" evidence="1">
    <location>
        <begin position="388"/>
        <end position="416"/>
    </location>
</feature>
<feature type="compositionally biased region" description="Acidic residues" evidence="1">
    <location>
        <begin position="184"/>
        <end position="195"/>
    </location>
</feature>
<dbReference type="EMBL" id="JAMQOQ010000001">
    <property type="protein sequence ID" value="MDS0293172.1"/>
    <property type="molecule type" value="Genomic_DNA"/>
</dbReference>
<evidence type="ECO:0000256" key="1">
    <source>
        <dbReference type="SAM" id="MobiDB-lite"/>
    </source>
</evidence>
<dbReference type="Gene3D" id="1.10.287.1490">
    <property type="match status" value="1"/>
</dbReference>
<feature type="compositionally biased region" description="Basic residues" evidence="1">
    <location>
        <begin position="454"/>
        <end position="463"/>
    </location>
</feature>
<proteinExistence type="predicted"/>
<dbReference type="Proteomes" id="UP001254813">
    <property type="component" value="Unassembled WGS sequence"/>
</dbReference>
<feature type="compositionally biased region" description="Low complexity" evidence="1">
    <location>
        <begin position="339"/>
        <end position="354"/>
    </location>
</feature>
<feature type="compositionally biased region" description="Basic and acidic residues" evidence="1">
    <location>
        <begin position="514"/>
        <end position="525"/>
    </location>
</feature>
<feature type="compositionally biased region" description="Basic and acidic residues" evidence="1">
    <location>
        <begin position="324"/>
        <end position="338"/>
    </location>
</feature>
<feature type="compositionally biased region" description="Acidic residues" evidence="1">
    <location>
        <begin position="311"/>
        <end position="321"/>
    </location>
</feature>
<accession>A0ABU2FXA1</accession>
<evidence type="ECO:0000313" key="3">
    <source>
        <dbReference type="EMBL" id="MDS0293172.1"/>
    </source>
</evidence>
<dbReference type="Pfam" id="PF24371">
    <property type="entry name" value="DUF7527"/>
    <property type="match status" value="1"/>
</dbReference>
<feature type="compositionally biased region" description="Basic and acidic residues" evidence="1">
    <location>
        <begin position="532"/>
        <end position="542"/>
    </location>
</feature>
<feature type="region of interest" description="Disordered" evidence="1">
    <location>
        <begin position="175"/>
        <end position="542"/>
    </location>
</feature>
<gene>
    <name evidence="3" type="ORF">NDI79_03175</name>
</gene>
<reference evidence="3 4" key="1">
    <citation type="submission" date="2022-06" db="EMBL/GenBank/DDBJ databases">
        <title>Halogeometricum sp. a new haloarchaeum isolate from saline soil.</title>
        <authorList>
            <person name="Strakova D."/>
            <person name="Galisteo C."/>
            <person name="Sanchez-Porro C."/>
            <person name="Ventosa A."/>
        </authorList>
    </citation>
    <scope>NUCLEOTIDE SEQUENCE [LARGE SCALE GENOMIC DNA]</scope>
    <source>
        <strain evidence="4">S3BR25-2</strain>
    </source>
</reference>
<evidence type="ECO:0000259" key="2">
    <source>
        <dbReference type="Pfam" id="PF24371"/>
    </source>
</evidence>
<evidence type="ECO:0000313" key="4">
    <source>
        <dbReference type="Proteomes" id="UP001254813"/>
    </source>
</evidence>
<keyword evidence="4" id="KW-1185">Reference proteome</keyword>
<feature type="domain" description="DUF7527" evidence="2">
    <location>
        <begin position="573"/>
        <end position="808"/>
    </location>
</feature>
<feature type="compositionally biased region" description="Basic and acidic residues" evidence="1">
    <location>
        <begin position="300"/>
        <end position="310"/>
    </location>
</feature>
<feature type="compositionally biased region" description="Acidic residues" evidence="1">
    <location>
        <begin position="215"/>
        <end position="225"/>
    </location>
</feature>
<protein>
    <recommendedName>
        <fullName evidence="2">DUF7527 domain-containing protein</fullName>
    </recommendedName>
</protein>
<comment type="caution">
    <text evidence="3">The sequence shown here is derived from an EMBL/GenBank/DDBJ whole genome shotgun (WGS) entry which is preliminary data.</text>
</comment>
<dbReference type="InterPro" id="IPR055949">
    <property type="entry name" value="DUF7527"/>
</dbReference>
<feature type="compositionally biased region" description="Basic and acidic residues" evidence="1">
    <location>
        <begin position="464"/>
        <end position="485"/>
    </location>
</feature>
<sequence>MDGQTIDTVTEWETVPVEAGYEGLHRLADAGFSGAVSSGETWAFALNGRFIGVFGGSLESFDGAELTAHRAPDPALSLLFAMRETGGETRASYYTNDTPLSEADETLSAGGFTGYVELAENVLSGDYYVAYYGGKSMSVAFVGTNDRLVTGDEAFERADDEVGIYQVKEVDLRILDLPERPDDGADDPEAVEASEDAAAPPDDPRPDAQAPEAAAADEPETVDPAEEAHAPHSAADGTEPEPPAEGGDPASADVAPVEGDAANADDADPAPTAEVPESEAPRPTEPRASAPTDDGGVRAADGERRDREAGDASDDGADDSEAVGAREEPASPPDDPRPDVQAPEAAAADAPEAVDPAEEERAPRSAGEESPDGSEPNALADSVGHAAVDADRTDASGEGETRSGDDPFSAEEKWREAGSIPSLDPGESSTQNGEAGSGAEAAQRRRQTSPSPSTRRRREQRKQRREDQQRRHREEQQAKRRREEAAAAAAESAKAEASESAEAVAELRGQLEAAEARRDELAAERDELESERDEHRDRAEELEARVETLEAEVERLEAQLASADGEFVAEESMSPEAALSGTNLFVRYRRKGRATLEDAHDGRASREEVVENLRLEHHTTFDTAGLAVDGVPYEEFLRESTEYAFAEWVVTDLLYEIGETGNRNTLADLFDSLPRVDRIELRGVVGFETEEGAENREFDVVFRDQMGDALFVADMNTARTAASEAMVASLVENARAVAESSDAMATAFYVTESFFDPEALESVSEATGGGFLSRSKRMSFVRLSRKQGYHVCLVEARNNEFHVNVPDL</sequence>
<name>A0ABU2FXA1_9EURY</name>
<dbReference type="RefSeq" id="WP_310926996.1">
    <property type="nucleotide sequence ID" value="NZ_JAMQOQ010000001.1"/>
</dbReference>
<feature type="compositionally biased region" description="Low complexity" evidence="1">
    <location>
        <begin position="244"/>
        <end position="253"/>
    </location>
</feature>